<dbReference type="InterPro" id="IPR057006">
    <property type="entry name" value="Phage_TAC_19"/>
</dbReference>
<dbReference type="NCBIfam" id="NF047360">
    <property type="entry name" value="tail_chap_PVL"/>
    <property type="match status" value="1"/>
</dbReference>
<comment type="caution">
    <text evidence="1">The sequence shown here is derived from an EMBL/GenBank/DDBJ whole genome shotgun (WGS) entry which is preliminary data.</text>
</comment>
<accession>A0A4R6BD17</accession>
<keyword evidence="2" id="KW-1185">Reference proteome</keyword>
<evidence type="ECO:0000313" key="2">
    <source>
        <dbReference type="Proteomes" id="UP000295310"/>
    </source>
</evidence>
<organism evidence="1 2">
    <name type="scientific">Macrococcus brunensis</name>
    <dbReference type="NCBI Taxonomy" id="198483"/>
    <lineage>
        <taxon>Bacteria</taxon>
        <taxon>Bacillati</taxon>
        <taxon>Bacillota</taxon>
        <taxon>Bacilli</taxon>
        <taxon>Bacillales</taxon>
        <taxon>Staphylococcaceae</taxon>
        <taxon>Macrococcus</taxon>
    </lineage>
</organism>
<evidence type="ECO:0008006" key="3">
    <source>
        <dbReference type="Google" id="ProtNLM"/>
    </source>
</evidence>
<dbReference type="EMBL" id="SCWA01000012">
    <property type="protein sequence ID" value="TDL96682.1"/>
    <property type="molecule type" value="Genomic_DNA"/>
</dbReference>
<dbReference type="Proteomes" id="UP000295310">
    <property type="component" value="Unassembled WGS sequence"/>
</dbReference>
<dbReference type="AlphaFoldDB" id="A0A4R6BD17"/>
<evidence type="ECO:0000313" key="1">
    <source>
        <dbReference type="EMBL" id="TDL96682.1"/>
    </source>
</evidence>
<reference evidence="1 2" key="1">
    <citation type="submission" date="2019-01" db="EMBL/GenBank/DDBJ databases">
        <title>Draft genome sequences of the type strains of six Macrococcus species.</title>
        <authorList>
            <person name="Mazhar S."/>
            <person name="Altermann E."/>
            <person name="Hill C."/>
            <person name="Mcauliffe O."/>
        </authorList>
    </citation>
    <scope>NUCLEOTIDE SEQUENCE [LARGE SCALE GENOMIC DNA]</scope>
    <source>
        <strain evidence="1 2">CCM4811</strain>
    </source>
</reference>
<proteinExistence type="predicted"/>
<dbReference type="RefSeq" id="WP_133432210.1">
    <property type="nucleotide sequence ID" value="NZ_SCWA01000012.1"/>
</dbReference>
<dbReference type="OrthoDB" id="2413964at2"/>
<sequence>MSKKLKRNIIWLVKDPGNTENPELIPYMSSGFIPARLIYDAVSILKELDNPQSELSEQEQIDYLMDLVIKIYGNQFNREDILDRLHAPEFVPSLKEQVQFAAQGYQSDETKKYLESIS</sequence>
<name>A0A4R6BD17_9STAP</name>
<gene>
    <name evidence="1" type="ORF">ERX27_07450</name>
</gene>
<dbReference type="Pfam" id="PF23857">
    <property type="entry name" value="Phage_TAC_19"/>
    <property type="match status" value="1"/>
</dbReference>
<protein>
    <recommendedName>
        <fullName evidence="3">Phage protein</fullName>
    </recommendedName>
</protein>